<dbReference type="PROSITE" id="PS50109">
    <property type="entry name" value="HIS_KIN"/>
    <property type="match status" value="1"/>
</dbReference>
<evidence type="ECO:0000313" key="8">
    <source>
        <dbReference type="EMBL" id="GLQ03535.1"/>
    </source>
</evidence>
<proteinExistence type="predicted"/>
<dbReference type="Gene3D" id="3.40.50.2300">
    <property type="match status" value="2"/>
</dbReference>
<gene>
    <name evidence="8" type="ORF">GCM10007914_24160</name>
</gene>
<dbReference type="Pfam" id="PF00072">
    <property type="entry name" value="Response_reg"/>
    <property type="match status" value="1"/>
</dbReference>
<evidence type="ECO:0000256" key="2">
    <source>
        <dbReference type="ARBA" id="ARBA00012438"/>
    </source>
</evidence>
<dbReference type="CDD" id="cd16922">
    <property type="entry name" value="HATPase_EvgS-ArcB-TorS-like"/>
    <property type="match status" value="1"/>
</dbReference>
<evidence type="ECO:0000256" key="4">
    <source>
        <dbReference type="ARBA" id="ARBA00023012"/>
    </source>
</evidence>
<evidence type="ECO:0000259" key="6">
    <source>
        <dbReference type="PROSITE" id="PS50109"/>
    </source>
</evidence>
<dbReference type="InterPro" id="IPR011006">
    <property type="entry name" value="CheY-like_superfamily"/>
</dbReference>
<dbReference type="InterPro" id="IPR004358">
    <property type="entry name" value="Sig_transdc_His_kin-like_C"/>
</dbReference>
<feature type="domain" description="Response regulatory" evidence="7">
    <location>
        <begin position="109"/>
        <end position="231"/>
    </location>
</feature>
<reference evidence="8" key="1">
    <citation type="journal article" date="2014" name="Int. J. Syst. Evol. Microbiol.">
        <title>Complete genome sequence of Corynebacterium casei LMG S-19264T (=DSM 44701T), isolated from a smear-ripened cheese.</title>
        <authorList>
            <consortium name="US DOE Joint Genome Institute (JGI-PGF)"/>
            <person name="Walter F."/>
            <person name="Albersmeier A."/>
            <person name="Kalinowski J."/>
            <person name="Ruckert C."/>
        </authorList>
    </citation>
    <scope>NUCLEOTIDE SEQUENCE</scope>
    <source>
        <strain evidence="8">NBRC 103034</strain>
    </source>
</reference>
<reference evidence="8" key="2">
    <citation type="submission" date="2023-01" db="EMBL/GenBank/DDBJ databases">
        <title>Draft genome sequence of Pseudoalteromonas tetraodonis strain NBRC 103034.</title>
        <authorList>
            <person name="Sun Q."/>
            <person name="Mori K."/>
        </authorList>
    </citation>
    <scope>NUCLEOTIDE SEQUENCE</scope>
    <source>
        <strain evidence="8">NBRC 103034</strain>
    </source>
</reference>
<dbReference type="EMBL" id="BSNE01000014">
    <property type="protein sequence ID" value="GLQ03535.1"/>
    <property type="molecule type" value="Genomic_DNA"/>
</dbReference>
<dbReference type="PRINTS" id="PR00344">
    <property type="entry name" value="BCTRLSENSOR"/>
</dbReference>
<evidence type="ECO:0000256" key="5">
    <source>
        <dbReference type="PROSITE-ProRule" id="PRU00169"/>
    </source>
</evidence>
<keyword evidence="4" id="KW-0902">Two-component regulatory system</keyword>
<dbReference type="InterPro" id="IPR036890">
    <property type="entry name" value="HATPase_C_sf"/>
</dbReference>
<dbReference type="SUPFAM" id="SSF55874">
    <property type="entry name" value="ATPase domain of HSP90 chaperone/DNA topoisomerase II/histidine kinase"/>
    <property type="match status" value="1"/>
</dbReference>
<dbReference type="SMART" id="SM00387">
    <property type="entry name" value="HATPase_c"/>
    <property type="match status" value="1"/>
</dbReference>
<keyword evidence="3 5" id="KW-0597">Phosphoprotein</keyword>
<evidence type="ECO:0000256" key="3">
    <source>
        <dbReference type="ARBA" id="ARBA00022553"/>
    </source>
</evidence>
<dbReference type="InterPro" id="IPR003594">
    <property type="entry name" value="HATPase_dom"/>
</dbReference>
<feature type="domain" description="Response regulatory" evidence="7">
    <location>
        <begin position="264"/>
        <end position="388"/>
    </location>
</feature>
<protein>
    <recommendedName>
        <fullName evidence="2">histidine kinase</fullName>
        <ecNumber evidence="2">2.7.13.3</ecNumber>
    </recommendedName>
</protein>
<evidence type="ECO:0000256" key="1">
    <source>
        <dbReference type="ARBA" id="ARBA00000085"/>
    </source>
</evidence>
<name>A0AA37S5M7_9GAMM</name>
<evidence type="ECO:0000259" key="7">
    <source>
        <dbReference type="PROSITE" id="PS50110"/>
    </source>
</evidence>
<comment type="catalytic activity">
    <reaction evidence="1">
        <text>ATP + protein L-histidine = ADP + protein N-phospho-L-histidine.</text>
        <dbReference type="EC" id="2.7.13.3"/>
    </reaction>
</comment>
<dbReference type="PANTHER" id="PTHR45339">
    <property type="entry name" value="HYBRID SIGNAL TRANSDUCTION HISTIDINE KINASE J"/>
    <property type="match status" value="1"/>
</dbReference>
<dbReference type="GO" id="GO:0004673">
    <property type="term" value="F:protein histidine kinase activity"/>
    <property type="evidence" value="ECO:0007669"/>
    <property type="project" value="UniProtKB-EC"/>
</dbReference>
<dbReference type="Pfam" id="PF02518">
    <property type="entry name" value="HATPase_c"/>
    <property type="match status" value="1"/>
</dbReference>
<dbReference type="Gene3D" id="3.30.565.10">
    <property type="entry name" value="Histidine kinase-like ATPase, C-terminal domain"/>
    <property type="match status" value="1"/>
</dbReference>
<dbReference type="EC" id="2.7.13.3" evidence="2"/>
<sequence length="396" mass="43993">MQVIAKLTPINNNQMRFNCQVIDSGIGISAAQQAKLFKSFSQVDSSTTRKYGGTGLGLAIVKKLCHLMEGDIQVQSKENKGSNFSFNVVLKRSKNPQKVLPPVDMSSLNILIVCSNQTQSSILHKQFTKWGATAVISPSAKQAVQICQQYIEKQNLCFDLIMIDMQLSDGDALTLSKTLDKEVDLMAAHVVLMTTGELNKQRDLYQASRFSAIVTKPIITQNLFKMLSTCFSDKQHSNSSLITEDLSDTQPLSSDDIVWDKNIRILLVEDNNINQIVASTTLKKIGINSIDIAENGQHALEYLKQTTSHNPYSLILMDCQMPVMDGYQATTHIRVNEAGSKNPPITIIAMTANAMVGDKAKCLQVGMNDYISKPIAQDILFKKLLKWLPYELKNNE</sequence>
<dbReference type="AlphaFoldDB" id="A0AA37S5M7"/>
<dbReference type="Proteomes" id="UP001161408">
    <property type="component" value="Unassembled WGS sequence"/>
</dbReference>
<dbReference type="InterPro" id="IPR005467">
    <property type="entry name" value="His_kinase_dom"/>
</dbReference>
<dbReference type="PROSITE" id="PS50110">
    <property type="entry name" value="RESPONSE_REGULATORY"/>
    <property type="match status" value="2"/>
</dbReference>
<feature type="modified residue" description="4-aspartylphosphate" evidence="5">
    <location>
        <position position="318"/>
    </location>
</feature>
<evidence type="ECO:0000313" key="9">
    <source>
        <dbReference type="Proteomes" id="UP001161408"/>
    </source>
</evidence>
<comment type="caution">
    <text evidence="8">The sequence shown here is derived from an EMBL/GenBank/DDBJ whole genome shotgun (WGS) entry which is preliminary data.</text>
</comment>
<dbReference type="InterPro" id="IPR001789">
    <property type="entry name" value="Sig_transdc_resp-reg_receiver"/>
</dbReference>
<feature type="domain" description="Histidine kinase" evidence="6">
    <location>
        <begin position="1"/>
        <end position="92"/>
    </location>
</feature>
<organism evidence="8 9">
    <name type="scientific">Pseudoalteromonas tetraodonis GFC</name>
    <dbReference type="NCBI Taxonomy" id="1315271"/>
    <lineage>
        <taxon>Bacteria</taxon>
        <taxon>Pseudomonadati</taxon>
        <taxon>Pseudomonadota</taxon>
        <taxon>Gammaproteobacteria</taxon>
        <taxon>Alteromonadales</taxon>
        <taxon>Pseudoalteromonadaceae</taxon>
        <taxon>Pseudoalteromonas</taxon>
    </lineage>
</organism>
<dbReference type="SMART" id="SM00448">
    <property type="entry name" value="REC"/>
    <property type="match status" value="2"/>
</dbReference>
<accession>A0AA37S5M7</accession>
<dbReference type="PANTHER" id="PTHR45339:SF1">
    <property type="entry name" value="HYBRID SIGNAL TRANSDUCTION HISTIDINE KINASE J"/>
    <property type="match status" value="1"/>
</dbReference>
<dbReference type="CDD" id="cd17546">
    <property type="entry name" value="REC_hyHK_CKI1_RcsC-like"/>
    <property type="match status" value="1"/>
</dbReference>
<dbReference type="GO" id="GO:0000160">
    <property type="term" value="P:phosphorelay signal transduction system"/>
    <property type="evidence" value="ECO:0007669"/>
    <property type="project" value="UniProtKB-KW"/>
</dbReference>
<feature type="modified residue" description="4-aspartylphosphate" evidence="5">
    <location>
        <position position="164"/>
    </location>
</feature>
<keyword evidence="9" id="KW-1185">Reference proteome</keyword>
<dbReference type="SUPFAM" id="SSF52172">
    <property type="entry name" value="CheY-like"/>
    <property type="match status" value="2"/>
</dbReference>